<dbReference type="PANTHER" id="PTHR36516">
    <property type="entry name" value="PROTEIN CBG04168-RELATED"/>
    <property type="match status" value="1"/>
</dbReference>
<sequence>MALTKTCVVLMVLLACAAAKTCKYTQSDFNSHWIFANNSIIVQFQNEDIKNNHWTGLGFGDDKNSFEGVFFMVTNNQVSVRTGHSTENGPPTFTTSQNGNVQMQSLVYFPHDKTMSAVFTIPLNFNGKNLQSCQKWRWIKSGEIENGAVTENSKSPKSKKVCPMECN</sequence>
<keyword evidence="1" id="KW-0732">Signal</keyword>
<dbReference type="PROSITE" id="PS50836">
    <property type="entry name" value="DOMON"/>
    <property type="match status" value="1"/>
</dbReference>
<dbReference type="AlphaFoldDB" id="A0A8R1DFA2"/>
<dbReference type="OMA" id="KVCPMEC"/>
<protein>
    <submittedName>
        <fullName evidence="3">DOMON domain-containing protein</fullName>
    </submittedName>
</protein>
<name>A0A8R1DFA2_CAEJA</name>
<feature type="chain" id="PRO_5035749515" evidence="1">
    <location>
        <begin position="20"/>
        <end position="167"/>
    </location>
</feature>
<evidence type="ECO:0000259" key="2">
    <source>
        <dbReference type="PROSITE" id="PS50836"/>
    </source>
</evidence>
<accession>A0A8R1DFA2</accession>
<proteinExistence type="predicted"/>
<dbReference type="Proteomes" id="UP000005237">
    <property type="component" value="Unassembled WGS sequence"/>
</dbReference>
<dbReference type="Pfam" id="PF03351">
    <property type="entry name" value="DOMON"/>
    <property type="match status" value="1"/>
</dbReference>
<dbReference type="EnsemblMetazoa" id="CJA00690.1">
    <property type="protein sequence ID" value="CJA00690.1"/>
    <property type="gene ID" value="WBGene00119894"/>
</dbReference>
<evidence type="ECO:0000313" key="3">
    <source>
        <dbReference type="EnsemblMetazoa" id="CJA00690.1"/>
    </source>
</evidence>
<dbReference type="InterPro" id="IPR005018">
    <property type="entry name" value="DOMON_domain"/>
</dbReference>
<dbReference type="PROSITE" id="PS51257">
    <property type="entry name" value="PROKAR_LIPOPROTEIN"/>
    <property type="match status" value="1"/>
</dbReference>
<evidence type="ECO:0000256" key="1">
    <source>
        <dbReference type="SAM" id="SignalP"/>
    </source>
</evidence>
<feature type="signal peptide" evidence="1">
    <location>
        <begin position="1"/>
        <end position="19"/>
    </location>
</feature>
<keyword evidence="4" id="KW-1185">Reference proteome</keyword>
<dbReference type="PANTHER" id="PTHR36516:SF3">
    <property type="entry name" value="DOMON DOMAIN-CONTAINING PROTEIN Y73F4A.2"/>
    <property type="match status" value="1"/>
</dbReference>
<feature type="domain" description="DOMON" evidence="2">
    <location>
        <begin position="27"/>
        <end position="142"/>
    </location>
</feature>
<reference evidence="3" key="2">
    <citation type="submission" date="2022-06" db="UniProtKB">
        <authorList>
            <consortium name="EnsemblMetazoa"/>
        </authorList>
    </citation>
    <scope>IDENTIFICATION</scope>
    <source>
        <strain evidence="3">DF5081</strain>
    </source>
</reference>
<organism evidence="3 4">
    <name type="scientific">Caenorhabditis japonica</name>
    <dbReference type="NCBI Taxonomy" id="281687"/>
    <lineage>
        <taxon>Eukaryota</taxon>
        <taxon>Metazoa</taxon>
        <taxon>Ecdysozoa</taxon>
        <taxon>Nematoda</taxon>
        <taxon>Chromadorea</taxon>
        <taxon>Rhabditida</taxon>
        <taxon>Rhabditina</taxon>
        <taxon>Rhabditomorpha</taxon>
        <taxon>Rhabditoidea</taxon>
        <taxon>Rhabditidae</taxon>
        <taxon>Peloderinae</taxon>
        <taxon>Caenorhabditis</taxon>
    </lineage>
</organism>
<reference evidence="4" key="1">
    <citation type="submission" date="2010-08" db="EMBL/GenBank/DDBJ databases">
        <authorList>
            <consortium name="Caenorhabditis japonica Sequencing Consortium"/>
            <person name="Wilson R.K."/>
        </authorList>
    </citation>
    <scope>NUCLEOTIDE SEQUENCE [LARGE SCALE GENOMIC DNA]</scope>
    <source>
        <strain evidence="4">DF5081</strain>
    </source>
</reference>
<evidence type="ECO:0000313" key="4">
    <source>
        <dbReference type="Proteomes" id="UP000005237"/>
    </source>
</evidence>